<protein>
    <submittedName>
        <fullName evidence="1">Uncharacterized protein</fullName>
    </submittedName>
</protein>
<evidence type="ECO:0000313" key="2">
    <source>
        <dbReference type="Proteomes" id="UP000234331"/>
    </source>
</evidence>
<name>A0A2I2KM05_9ACTN</name>
<dbReference type="EMBL" id="FZMO01000058">
    <property type="protein sequence ID" value="SNQ46693.1"/>
    <property type="molecule type" value="Genomic_DNA"/>
</dbReference>
<proteinExistence type="predicted"/>
<accession>A0A2I2KM05</accession>
<organism evidence="1 2">
    <name type="scientific">Frankia canadensis</name>
    <dbReference type="NCBI Taxonomy" id="1836972"/>
    <lineage>
        <taxon>Bacteria</taxon>
        <taxon>Bacillati</taxon>
        <taxon>Actinomycetota</taxon>
        <taxon>Actinomycetes</taxon>
        <taxon>Frankiales</taxon>
        <taxon>Frankiaceae</taxon>
        <taxon>Frankia</taxon>
    </lineage>
</organism>
<sequence>MNRRFGHFDKATRIFCRSVNSFQVGAGASDPRPHRTYSNSESDRCFGVTQLFECHQDERFPDSSTELHQLIYELTHLAFVVELIRDAVCVIRLGARRRQPIQCGVVPPS</sequence>
<reference evidence="1 2" key="1">
    <citation type="submission" date="2017-06" db="EMBL/GenBank/DDBJ databases">
        <authorList>
            <person name="Kim H.J."/>
            <person name="Triplett B.A."/>
        </authorList>
    </citation>
    <scope>NUCLEOTIDE SEQUENCE [LARGE SCALE GENOMIC DNA]</scope>
    <source>
        <strain evidence="1">FRACA_ARgP5</strain>
    </source>
</reference>
<keyword evidence="2" id="KW-1185">Reference proteome</keyword>
<dbReference type="AlphaFoldDB" id="A0A2I2KM05"/>
<dbReference type="Proteomes" id="UP000234331">
    <property type="component" value="Unassembled WGS sequence"/>
</dbReference>
<evidence type="ECO:0000313" key="1">
    <source>
        <dbReference type="EMBL" id="SNQ46693.1"/>
    </source>
</evidence>
<gene>
    <name evidence="1" type="ORF">FRACA_1500003</name>
</gene>